<dbReference type="InterPro" id="IPR024937">
    <property type="entry name" value="Domain_X"/>
</dbReference>
<proteinExistence type="inferred from homology"/>
<dbReference type="PANTHER" id="PTHR34811">
    <property type="entry name" value="MATURASE K"/>
    <property type="match status" value="1"/>
</dbReference>
<evidence type="ECO:0000256" key="4">
    <source>
        <dbReference type="ARBA" id="ARBA00022694"/>
    </source>
</evidence>
<reference evidence="10" key="1">
    <citation type="journal article" date="2008" name="Syst. Bot.">
        <title>Generic Circumscription in Menyanthaceae: A Phylogenetic Evaluation.</title>
        <authorList>
            <person name="Tippery N.P."/>
            <person name="Les D.H."/>
            <person name="Padgett D.J."/>
            <person name="Jacobs S.W.L."/>
        </authorList>
    </citation>
    <scope>NUCLEOTIDE SEQUENCE</scope>
</reference>
<dbReference type="Pfam" id="PF01348">
    <property type="entry name" value="Intron_maturas2"/>
    <property type="match status" value="1"/>
</dbReference>
<dbReference type="GO" id="GO:0008033">
    <property type="term" value="P:tRNA processing"/>
    <property type="evidence" value="ECO:0007669"/>
    <property type="project" value="UniProtKB-KW"/>
</dbReference>
<feature type="domain" description="Domain X" evidence="8">
    <location>
        <begin position="360"/>
        <end position="481"/>
    </location>
</feature>
<evidence type="ECO:0000256" key="2">
    <source>
        <dbReference type="ARBA" id="ARBA00022640"/>
    </source>
</evidence>
<dbReference type="PANTHER" id="PTHR34811:SF1">
    <property type="entry name" value="MATURASE K"/>
    <property type="match status" value="1"/>
</dbReference>
<keyword evidence="5 6" id="KW-0694">RNA-binding</keyword>
<name>B5SPD2_9ASTR</name>
<geneLocation type="chloroplast" evidence="10"/>
<dbReference type="EMBL" id="EF173090">
    <property type="protein sequence ID" value="ABP03972.1"/>
    <property type="molecule type" value="Genomic_DNA"/>
</dbReference>
<accession>B5SPD2</accession>
<dbReference type="HAMAP" id="MF_01390">
    <property type="entry name" value="MatK"/>
    <property type="match status" value="1"/>
</dbReference>
<keyword evidence="3 6" id="KW-0507">mRNA processing</keyword>
<dbReference type="AlphaFoldDB" id="B5SPD2"/>
<organism evidence="10">
    <name type="scientific">Menyanthaceae sp. Jacobs 7013</name>
    <dbReference type="NCBI Taxonomy" id="927573"/>
    <lineage>
        <taxon>Eukaryota</taxon>
        <taxon>Viridiplantae</taxon>
        <taxon>Streptophyta</taxon>
        <taxon>Embryophyta</taxon>
        <taxon>Tracheophyta</taxon>
        <taxon>Spermatophyta</taxon>
        <taxon>Magnoliopsida</taxon>
        <taxon>eudicotyledons</taxon>
        <taxon>Gunneridae</taxon>
        <taxon>Pentapetalae</taxon>
        <taxon>asterids</taxon>
        <taxon>campanulids</taxon>
        <taxon>Asterales</taxon>
        <taxon>Menyanthaceae</taxon>
    </lineage>
</organism>
<evidence type="ECO:0000256" key="7">
    <source>
        <dbReference type="RuleBase" id="RU004226"/>
    </source>
</evidence>
<sequence length="505" mass="60041">MEKFRSYLELDRSQQHYFLYPLIFQEYIYALAHDHGLNRSILLQNTGYENKFSLLIVKRLIIRMYQQNHLIFSANDSKQNQIFGRNNNFYSQVMSEGCSVIMEIPFSLRLISSLKNKEGVVKSDNFRSIHSIFSFFEDKFSHLNYVLDIRIPYPAHLEILVQTLRYSIKDPSSLHLLRFFLNEYHNCNSLITSKKVSSSFSKRNQRLFFFLYNSHVCEYESIFVFLRNQSSYLRSTSSGALLERIYFYGKIEHLLEIFRGTFQVNLWLFKDPFMHYVRYQGKSILASKGTSLLINKWKYYFVNFCQCYFQLWSEPGRIHINQLSNHSLDFLGYRSSVRLKPSMIRSQMLENSFLIDNTIKKFDIIVPIMPTIRSLAKAKFCNVLGNPIGKLIWTDLSDSDIIERFGRIYRNLSHYHSGSSRKKTLYRIKYILRLSCAKTLARKHKSTVRAFLKRLGSELLEEFFTEEEQVLSLAFPRVSSISRRLYRRQIWYLDILYINDLVNHE</sequence>
<evidence type="ECO:0000259" key="8">
    <source>
        <dbReference type="Pfam" id="PF01348"/>
    </source>
</evidence>
<keyword evidence="7 10" id="KW-0150">Chloroplast</keyword>
<evidence type="ECO:0000259" key="9">
    <source>
        <dbReference type="Pfam" id="PF01824"/>
    </source>
</evidence>
<dbReference type="InterPro" id="IPR002866">
    <property type="entry name" value="Maturase_MatK"/>
</dbReference>
<dbReference type="InterPro" id="IPR024942">
    <property type="entry name" value="Maturase_MatK_N"/>
</dbReference>
<evidence type="ECO:0000256" key="6">
    <source>
        <dbReference type="HAMAP-Rule" id="MF_01390"/>
    </source>
</evidence>
<dbReference type="GO" id="GO:0006397">
    <property type="term" value="P:mRNA processing"/>
    <property type="evidence" value="ECO:0007669"/>
    <property type="project" value="UniProtKB-KW"/>
</dbReference>
<evidence type="ECO:0000256" key="1">
    <source>
        <dbReference type="ARBA" id="ARBA00006621"/>
    </source>
</evidence>
<comment type="subcellular location">
    <subcellularLocation>
        <location evidence="6">Plastid</location>
        <location evidence="6">Chloroplast</location>
    </subcellularLocation>
</comment>
<dbReference type="GO" id="GO:0008380">
    <property type="term" value="P:RNA splicing"/>
    <property type="evidence" value="ECO:0007669"/>
    <property type="project" value="UniProtKB-UniRule"/>
</dbReference>
<comment type="function">
    <text evidence="6 7">Usually encoded in the trnK tRNA gene intron. Probably assists in splicing its own and other chloroplast group II introns.</text>
</comment>
<keyword evidence="4 6" id="KW-0819">tRNA processing</keyword>
<keyword evidence="2 7" id="KW-0934">Plastid</keyword>
<evidence type="ECO:0000256" key="5">
    <source>
        <dbReference type="ARBA" id="ARBA00022884"/>
    </source>
</evidence>
<gene>
    <name evidence="6 10" type="primary">matK</name>
</gene>
<feature type="domain" description="Maturase MatK N-terminal" evidence="9">
    <location>
        <begin position="1"/>
        <end position="332"/>
    </location>
</feature>
<dbReference type="GO" id="GO:0003723">
    <property type="term" value="F:RNA binding"/>
    <property type="evidence" value="ECO:0007669"/>
    <property type="project" value="UniProtKB-KW"/>
</dbReference>
<dbReference type="Pfam" id="PF01824">
    <property type="entry name" value="MatK_N"/>
    <property type="match status" value="1"/>
</dbReference>
<evidence type="ECO:0000256" key="3">
    <source>
        <dbReference type="ARBA" id="ARBA00022664"/>
    </source>
</evidence>
<protein>
    <recommendedName>
        <fullName evidence="6">Maturase K</fullName>
    </recommendedName>
    <alternativeName>
        <fullName evidence="6">Intron maturase</fullName>
    </alternativeName>
</protein>
<evidence type="ECO:0000313" key="10">
    <source>
        <dbReference type="EMBL" id="ABP03972.1"/>
    </source>
</evidence>
<comment type="similarity">
    <text evidence="1 6">Belongs to the intron maturase 2 family. MatK subfamily.</text>
</comment>
<dbReference type="GO" id="GO:0009507">
    <property type="term" value="C:chloroplast"/>
    <property type="evidence" value="ECO:0007669"/>
    <property type="project" value="UniProtKB-SubCell"/>
</dbReference>